<evidence type="ECO:0000259" key="7">
    <source>
        <dbReference type="PROSITE" id="PS50109"/>
    </source>
</evidence>
<dbReference type="SUPFAM" id="SSF55785">
    <property type="entry name" value="PYP-like sensor domain (PAS domain)"/>
    <property type="match status" value="1"/>
</dbReference>
<keyword evidence="6" id="KW-0472">Membrane</keyword>
<dbReference type="InterPro" id="IPR050351">
    <property type="entry name" value="BphY/WalK/GraS-like"/>
</dbReference>
<evidence type="ECO:0000256" key="3">
    <source>
        <dbReference type="ARBA" id="ARBA00022553"/>
    </source>
</evidence>
<name>A0ABY6CRW9_9BACT</name>
<dbReference type="EMBL" id="CP106679">
    <property type="protein sequence ID" value="UXP32113.1"/>
    <property type="molecule type" value="Genomic_DNA"/>
</dbReference>
<comment type="catalytic activity">
    <reaction evidence="1">
        <text>ATP + protein L-histidine = ADP + protein N-phospho-L-histidine.</text>
        <dbReference type="EC" id="2.7.13.3"/>
    </reaction>
</comment>
<sequence length="369" mass="42791">MENYLKKELYELVKREDTIFDFIQESSLDGVWFWDLESPEHEWMSAKFWTELGYDPAEKPHLASAWQDIIDQSDLELAIANFHKHLEDPLHPYDQVVRYRHKNGGIVWIRCRGLAIRDQNGKAIRMLGAHNNLTPIIELNEKLKSQNMELDQFSYSVSHDLRAPLRIINGYAGILKDEYGSKLDEEGNRLLFNIIKNASNMNHLIEELLSFSKLSKTELRKVEMDGGQLVEECLGYMRSICDISQFEINVSEGIPKLYADRNMIKQVVINILSNAFKYSGTSRTKRIDIAWKDLDNQIQLSFNDYGVGFDMRYYEKVFAVFQRLHAQDEFEGTGIGLALCKRIVEKHGGNIWAESTLNKGSIFYFSLKK</sequence>
<gene>
    <name evidence="9" type="ORF">N6H18_17355</name>
</gene>
<dbReference type="InterPro" id="IPR013655">
    <property type="entry name" value="PAS_fold_3"/>
</dbReference>
<dbReference type="SMART" id="SM00086">
    <property type="entry name" value="PAC"/>
    <property type="match status" value="1"/>
</dbReference>
<dbReference type="Pfam" id="PF08447">
    <property type="entry name" value="PAS_3"/>
    <property type="match status" value="1"/>
</dbReference>
<keyword evidence="9" id="KW-0067">ATP-binding</keyword>
<dbReference type="Pfam" id="PF00512">
    <property type="entry name" value="HisKA"/>
    <property type="match status" value="1"/>
</dbReference>
<proteinExistence type="predicted"/>
<evidence type="ECO:0000256" key="4">
    <source>
        <dbReference type="ARBA" id="ARBA00022679"/>
    </source>
</evidence>
<dbReference type="SMART" id="SM00388">
    <property type="entry name" value="HisKA"/>
    <property type="match status" value="1"/>
</dbReference>
<organism evidence="9 10">
    <name type="scientific">Reichenbachiella agarivorans</name>
    <dbReference type="NCBI Taxonomy" id="2979464"/>
    <lineage>
        <taxon>Bacteria</taxon>
        <taxon>Pseudomonadati</taxon>
        <taxon>Bacteroidota</taxon>
        <taxon>Cytophagia</taxon>
        <taxon>Cytophagales</taxon>
        <taxon>Reichenbachiellaceae</taxon>
        <taxon>Reichenbachiella</taxon>
    </lineage>
</organism>
<dbReference type="PANTHER" id="PTHR42878:SF15">
    <property type="entry name" value="BACTERIOPHYTOCHROME"/>
    <property type="match status" value="1"/>
</dbReference>
<evidence type="ECO:0000256" key="2">
    <source>
        <dbReference type="ARBA" id="ARBA00012438"/>
    </source>
</evidence>
<keyword evidence="10" id="KW-1185">Reference proteome</keyword>
<dbReference type="InterPro" id="IPR004358">
    <property type="entry name" value="Sig_transdc_His_kin-like_C"/>
</dbReference>
<dbReference type="Gene3D" id="1.10.287.130">
    <property type="match status" value="1"/>
</dbReference>
<dbReference type="PANTHER" id="PTHR42878">
    <property type="entry name" value="TWO-COMPONENT HISTIDINE KINASE"/>
    <property type="match status" value="1"/>
</dbReference>
<evidence type="ECO:0000313" key="10">
    <source>
        <dbReference type="Proteomes" id="UP001065174"/>
    </source>
</evidence>
<reference evidence="9" key="1">
    <citation type="submission" date="2022-09" db="EMBL/GenBank/DDBJ databases">
        <title>Comparative genomics and taxonomic characterization of three novel marine species of genus Reichenbachiella exhibiting antioxidant and polysaccharide degradation activities.</title>
        <authorList>
            <person name="Muhammad N."/>
            <person name="Lee Y.-J."/>
            <person name="Ko J."/>
            <person name="Kim S.-G."/>
        </authorList>
    </citation>
    <scope>NUCLEOTIDE SEQUENCE</scope>
    <source>
        <strain evidence="9">BKB1-1</strain>
    </source>
</reference>
<dbReference type="EC" id="2.7.13.3" evidence="2"/>
<dbReference type="InterPro" id="IPR005467">
    <property type="entry name" value="His_kinase_dom"/>
</dbReference>
<keyword evidence="3" id="KW-0597">Phosphoprotein</keyword>
<dbReference type="RefSeq" id="WP_262309550.1">
    <property type="nucleotide sequence ID" value="NZ_CP106679.1"/>
</dbReference>
<dbReference type="GO" id="GO:0005524">
    <property type="term" value="F:ATP binding"/>
    <property type="evidence" value="ECO:0007669"/>
    <property type="project" value="UniProtKB-KW"/>
</dbReference>
<dbReference type="Gene3D" id="3.30.565.10">
    <property type="entry name" value="Histidine kinase-like ATPase, C-terminal domain"/>
    <property type="match status" value="1"/>
</dbReference>
<dbReference type="InterPro" id="IPR035965">
    <property type="entry name" value="PAS-like_dom_sf"/>
</dbReference>
<dbReference type="Pfam" id="PF02518">
    <property type="entry name" value="HATPase_c"/>
    <property type="match status" value="1"/>
</dbReference>
<dbReference type="InterPro" id="IPR000014">
    <property type="entry name" value="PAS"/>
</dbReference>
<dbReference type="InterPro" id="IPR000700">
    <property type="entry name" value="PAS-assoc_C"/>
</dbReference>
<dbReference type="InterPro" id="IPR036097">
    <property type="entry name" value="HisK_dim/P_sf"/>
</dbReference>
<dbReference type="Gene3D" id="3.30.450.20">
    <property type="entry name" value="PAS domain"/>
    <property type="match status" value="1"/>
</dbReference>
<dbReference type="InterPro" id="IPR003661">
    <property type="entry name" value="HisK_dim/P_dom"/>
</dbReference>
<dbReference type="PROSITE" id="PS50113">
    <property type="entry name" value="PAC"/>
    <property type="match status" value="1"/>
</dbReference>
<protein>
    <recommendedName>
        <fullName evidence="2">histidine kinase</fullName>
        <ecNumber evidence="2">2.7.13.3</ecNumber>
    </recommendedName>
</protein>
<dbReference type="SMART" id="SM00387">
    <property type="entry name" value="HATPase_c"/>
    <property type="match status" value="1"/>
</dbReference>
<dbReference type="InterPro" id="IPR003594">
    <property type="entry name" value="HATPase_dom"/>
</dbReference>
<keyword evidence="9" id="KW-0547">Nucleotide-binding</keyword>
<dbReference type="PRINTS" id="PR00344">
    <property type="entry name" value="BCTRLSENSOR"/>
</dbReference>
<dbReference type="InterPro" id="IPR036890">
    <property type="entry name" value="HATPase_C_sf"/>
</dbReference>
<dbReference type="PROSITE" id="PS50109">
    <property type="entry name" value="HIS_KIN"/>
    <property type="match status" value="1"/>
</dbReference>
<feature type="domain" description="Histidine kinase" evidence="7">
    <location>
        <begin position="156"/>
        <end position="369"/>
    </location>
</feature>
<accession>A0ABY6CRW9</accession>
<dbReference type="NCBIfam" id="TIGR00229">
    <property type="entry name" value="sensory_box"/>
    <property type="match status" value="1"/>
</dbReference>
<keyword evidence="5" id="KW-0418">Kinase</keyword>
<feature type="domain" description="PAC" evidence="8">
    <location>
        <begin position="93"/>
        <end position="145"/>
    </location>
</feature>
<evidence type="ECO:0000256" key="5">
    <source>
        <dbReference type="ARBA" id="ARBA00022777"/>
    </source>
</evidence>
<evidence type="ECO:0000256" key="6">
    <source>
        <dbReference type="ARBA" id="ARBA00023136"/>
    </source>
</evidence>
<keyword evidence="4" id="KW-0808">Transferase</keyword>
<evidence type="ECO:0000259" key="8">
    <source>
        <dbReference type="PROSITE" id="PS50113"/>
    </source>
</evidence>
<dbReference type="CDD" id="cd00082">
    <property type="entry name" value="HisKA"/>
    <property type="match status" value="1"/>
</dbReference>
<dbReference type="SUPFAM" id="SSF47384">
    <property type="entry name" value="Homodimeric domain of signal transducing histidine kinase"/>
    <property type="match status" value="1"/>
</dbReference>
<dbReference type="CDD" id="cd00130">
    <property type="entry name" value="PAS"/>
    <property type="match status" value="1"/>
</dbReference>
<evidence type="ECO:0000256" key="1">
    <source>
        <dbReference type="ARBA" id="ARBA00000085"/>
    </source>
</evidence>
<dbReference type="Proteomes" id="UP001065174">
    <property type="component" value="Chromosome"/>
</dbReference>
<evidence type="ECO:0000313" key="9">
    <source>
        <dbReference type="EMBL" id="UXP32113.1"/>
    </source>
</evidence>
<dbReference type="SUPFAM" id="SSF55874">
    <property type="entry name" value="ATPase domain of HSP90 chaperone/DNA topoisomerase II/histidine kinase"/>
    <property type="match status" value="1"/>
</dbReference>
<dbReference type="InterPro" id="IPR001610">
    <property type="entry name" value="PAC"/>
</dbReference>